<keyword evidence="3" id="KW-1185">Reference proteome</keyword>
<reference evidence="2 3" key="1">
    <citation type="submission" date="2018-04" db="EMBL/GenBank/DDBJ databases">
        <title>Altererythrobacter sp. HME9302 genome sequencing and assembly.</title>
        <authorList>
            <person name="Kang H."/>
            <person name="Kim H."/>
            <person name="Joh K."/>
        </authorList>
    </citation>
    <scope>NUCLEOTIDE SEQUENCE [LARGE SCALE GENOMIC DNA]</scope>
    <source>
        <strain evidence="2 3">HME9302</strain>
    </source>
</reference>
<feature type="compositionally biased region" description="Basic and acidic residues" evidence="1">
    <location>
        <begin position="1"/>
        <end position="30"/>
    </location>
</feature>
<name>A0A369Q7Z7_9SPHN</name>
<accession>A0A369Q7Z7</accession>
<organism evidence="2 3">
    <name type="scientific">Alteripontixanthobacter maritimus</name>
    <dbReference type="NCBI Taxonomy" id="2161824"/>
    <lineage>
        <taxon>Bacteria</taxon>
        <taxon>Pseudomonadati</taxon>
        <taxon>Pseudomonadota</taxon>
        <taxon>Alphaproteobacteria</taxon>
        <taxon>Sphingomonadales</taxon>
        <taxon>Erythrobacteraceae</taxon>
        <taxon>Alteripontixanthobacter</taxon>
    </lineage>
</organism>
<sequence length="87" mass="10002">MDRDHSDYLDIRDRRSTKESEITKDAKTIGEEPIDANGRADRDQIANTRCVRHLRDRHIRLARSVGRAPAWRPRAYPGVQHARPSGS</sequence>
<protein>
    <submittedName>
        <fullName evidence="2">Uncharacterized protein</fullName>
    </submittedName>
</protein>
<evidence type="ECO:0000313" key="2">
    <source>
        <dbReference type="EMBL" id="RDC59407.1"/>
    </source>
</evidence>
<evidence type="ECO:0000313" key="3">
    <source>
        <dbReference type="Proteomes" id="UP000253727"/>
    </source>
</evidence>
<evidence type="ECO:0000256" key="1">
    <source>
        <dbReference type="SAM" id="MobiDB-lite"/>
    </source>
</evidence>
<dbReference type="EMBL" id="QBKA01000002">
    <property type="protein sequence ID" value="RDC59407.1"/>
    <property type="molecule type" value="Genomic_DNA"/>
</dbReference>
<feature type="region of interest" description="Disordered" evidence="1">
    <location>
        <begin position="1"/>
        <end position="43"/>
    </location>
</feature>
<comment type="caution">
    <text evidence="2">The sequence shown here is derived from an EMBL/GenBank/DDBJ whole genome shotgun (WGS) entry which is preliminary data.</text>
</comment>
<dbReference type="Proteomes" id="UP000253727">
    <property type="component" value="Unassembled WGS sequence"/>
</dbReference>
<proteinExistence type="predicted"/>
<gene>
    <name evidence="2" type="ORF">HME9302_00595</name>
</gene>
<dbReference type="AlphaFoldDB" id="A0A369Q7Z7"/>